<protein>
    <submittedName>
        <fullName evidence="2">Class I SAM-dependent methyltransferase</fullName>
        <ecNumber evidence="2">2.1.1.222</ecNumber>
        <ecNumber evidence="2">2.1.1.64</ecNumber>
    </submittedName>
</protein>
<reference evidence="3" key="1">
    <citation type="journal article" date="2019" name="Int. J. Syst. Evol. Microbiol.">
        <title>The Global Catalogue of Microorganisms (GCM) 10K type strain sequencing project: providing services to taxonomists for standard genome sequencing and annotation.</title>
        <authorList>
            <consortium name="The Broad Institute Genomics Platform"/>
            <consortium name="The Broad Institute Genome Sequencing Center for Infectious Disease"/>
            <person name="Wu L."/>
            <person name="Ma J."/>
        </authorList>
    </citation>
    <scope>NUCLEOTIDE SEQUENCE [LARGE SCALE GENOMIC DNA]</scope>
    <source>
        <strain evidence="3">KCTC 42585</strain>
    </source>
</reference>
<evidence type="ECO:0000259" key="1">
    <source>
        <dbReference type="Pfam" id="PF13649"/>
    </source>
</evidence>
<dbReference type="SUPFAM" id="SSF53335">
    <property type="entry name" value="S-adenosyl-L-methionine-dependent methyltransferases"/>
    <property type="match status" value="1"/>
</dbReference>
<dbReference type="EC" id="2.1.1.222" evidence="2"/>
<dbReference type="Gene3D" id="3.40.50.150">
    <property type="entry name" value="Vaccinia Virus protein VP39"/>
    <property type="match status" value="1"/>
</dbReference>
<keyword evidence="2" id="KW-0808">Transferase</keyword>
<dbReference type="InterPro" id="IPR029063">
    <property type="entry name" value="SAM-dependent_MTases_sf"/>
</dbReference>
<accession>A0ABW5J212</accession>
<dbReference type="InterPro" id="IPR041698">
    <property type="entry name" value="Methyltransf_25"/>
</dbReference>
<gene>
    <name evidence="2" type="ORF">ACFSTG_14885</name>
</gene>
<name>A0ABW5J212_9FLAO</name>
<dbReference type="EMBL" id="JBHULT010000013">
    <property type="protein sequence ID" value="MFD2519192.1"/>
    <property type="molecule type" value="Genomic_DNA"/>
</dbReference>
<dbReference type="GO" id="GO:0032259">
    <property type="term" value="P:methylation"/>
    <property type="evidence" value="ECO:0007669"/>
    <property type="project" value="UniProtKB-KW"/>
</dbReference>
<keyword evidence="2" id="KW-0489">Methyltransferase</keyword>
<dbReference type="Proteomes" id="UP001597468">
    <property type="component" value="Unassembled WGS sequence"/>
</dbReference>
<dbReference type="EC" id="2.1.1.64" evidence="2"/>
<evidence type="ECO:0000313" key="2">
    <source>
        <dbReference type="EMBL" id="MFD2519192.1"/>
    </source>
</evidence>
<dbReference type="GO" id="GO:0061542">
    <property type="term" value="F:3-demethylubiquinol 3-O-methyltransferase activity"/>
    <property type="evidence" value="ECO:0007669"/>
    <property type="project" value="UniProtKB-EC"/>
</dbReference>
<organism evidence="2 3">
    <name type="scientific">Salinimicrobium flavum</name>
    <dbReference type="NCBI Taxonomy" id="1737065"/>
    <lineage>
        <taxon>Bacteria</taxon>
        <taxon>Pseudomonadati</taxon>
        <taxon>Bacteroidota</taxon>
        <taxon>Flavobacteriia</taxon>
        <taxon>Flavobacteriales</taxon>
        <taxon>Flavobacteriaceae</taxon>
        <taxon>Salinimicrobium</taxon>
    </lineage>
</organism>
<proteinExistence type="predicted"/>
<keyword evidence="3" id="KW-1185">Reference proteome</keyword>
<dbReference type="GO" id="GO:0102208">
    <property type="term" value="F:2-polyprenyl-6-hydroxyphenol methylase activity"/>
    <property type="evidence" value="ECO:0007669"/>
    <property type="project" value="UniProtKB-EC"/>
</dbReference>
<dbReference type="Pfam" id="PF13649">
    <property type="entry name" value="Methyltransf_25"/>
    <property type="match status" value="1"/>
</dbReference>
<dbReference type="RefSeq" id="WP_380755008.1">
    <property type="nucleotide sequence ID" value="NZ_JBHULT010000013.1"/>
</dbReference>
<evidence type="ECO:0000313" key="3">
    <source>
        <dbReference type="Proteomes" id="UP001597468"/>
    </source>
</evidence>
<feature type="domain" description="Methyltransferase" evidence="1">
    <location>
        <begin position="37"/>
        <end position="128"/>
    </location>
</feature>
<sequence>MKEFWDDRFSSDEYVYGEEPNQYFKSRLMQFDPGEILFAAEGEGRNAVFAAKEYWKADAFDVSKEGKKKAKKLAEKNHVEIEYKVGDLPQLGYEKEQFDAVALIFAHFPVDVRSEYHRLLASYLRRDGLIFFEGFSKKNVAYQKENPNVGGPEDEALLFSLEEIEKDFSKDFDFLELYEAEVDLNEGRFHQGLGAVIRFVAKKKR</sequence>
<comment type="caution">
    <text evidence="2">The sequence shown here is derived from an EMBL/GenBank/DDBJ whole genome shotgun (WGS) entry which is preliminary data.</text>
</comment>